<dbReference type="Pfam" id="PF26640">
    <property type="entry name" value="DUF8212"/>
    <property type="match status" value="1"/>
</dbReference>
<dbReference type="Pfam" id="PF06985">
    <property type="entry name" value="HET"/>
    <property type="match status" value="1"/>
</dbReference>
<name>A0AAE0N9R5_9PEZI</name>
<reference evidence="3" key="2">
    <citation type="submission" date="2023-06" db="EMBL/GenBank/DDBJ databases">
        <authorList>
            <consortium name="Lawrence Berkeley National Laboratory"/>
            <person name="Haridas S."/>
            <person name="Hensen N."/>
            <person name="Bonometti L."/>
            <person name="Westerberg I."/>
            <person name="Brannstrom I.O."/>
            <person name="Guillou S."/>
            <person name="Cros-Aarteil S."/>
            <person name="Calhoun S."/>
            <person name="Kuo A."/>
            <person name="Mondo S."/>
            <person name="Pangilinan J."/>
            <person name="Riley R."/>
            <person name="LaButti K."/>
            <person name="Andreopoulos B."/>
            <person name="Lipzen A."/>
            <person name="Chen C."/>
            <person name="Yanf M."/>
            <person name="Daum C."/>
            <person name="Ng V."/>
            <person name="Clum A."/>
            <person name="Steindorff A."/>
            <person name="Ohm R."/>
            <person name="Martin F."/>
            <person name="Silar P."/>
            <person name="Natvig D."/>
            <person name="Lalanne C."/>
            <person name="Gautier V."/>
            <person name="Ament-velasquez S.L."/>
            <person name="Kruys A."/>
            <person name="Hutchinson M.I."/>
            <person name="Powell A.J."/>
            <person name="Barry K."/>
            <person name="Miller A.N."/>
            <person name="Grigoriev I.V."/>
            <person name="Debuchy R."/>
            <person name="Gladieux P."/>
            <person name="Thoren M.H."/>
            <person name="Johannesson H."/>
        </authorList>
    </citation>
    <scope>NUCLEOTIDE SEQUENCE</scope>
    <source>
        <strain evidence="3">CBS 232.78</strain>
    </source>
</reference>
<dbReference type="PANTHER" id="PTHR10622:SF12">
    <property type="entry name" value="HET DOMAIN-CONTAINING PROTEIN"/>
    <property type="match status" value="1"/>
</dbReference>
<organism evidence="3 4">
    <name type="scientific">Podospora didyma</name>
    <dbReference type="NCBI Taxonomy" id="330526"/>
    <lineage>
        <taxon>Eukaryota</taxon>
        <taxon>Fungi</taxon>
        <taxon>Dikarya</taxon>
        <taxon>Ascomycota</taxon>
        <taxon>Pezizomycotina</taxon>
        <taxon>Sordariomycetes</taxon>
        <taxon>Sordariomycetidae</taxon>
        <taxon>Sordariales</taxon>
        <taxon>Podosporaceae</taxon>
        <taxon>Podospora</taxon>
    </lineage>
</organism>
<proteinExistence type="predicted"/>
<sequence length="556" mass="63192">MRLIDTKTLELKEFMGSSPPRYAILSHTWEEDEVSFQEFTSLTRAELQKKKGFAKIDHTCRLARGSSISWAWIDTCCIDKTSSAELTEAINSMYRWYAKSFVCYAYLSDLTAPKTTDDNKNLDWSKRVAKYASCRWFTRGWTLQELIAPARLGFYNADWAFQGEKSSLSEELAEITKISKDVLQNKTPLTTVSVAQRMSWASSRQTTREEDMAYCLLGIFDVQIPLLYGEGGPKAFLRLQEEIVKELNDLSLFAWRWNNPDTTTRKQKYAGILATSPGDFADSGDIILTRDSMYNNECAVTSKGLRFTPVADGGLRLGGSSTDDVQNNTYVMYLHCRRRWSSEASVLGISLRQHGCDVYTRVQADSPLQERDHHKREKKKRVFYIIKTVSPEKSIDLGSSHRFGINLSGAIKAFSSIHFYPGSFEPAGHWDEQQQLFLVQDSAKFIGDAHFYLFGRLKSIPKQLRLELQCRLSPEKKGLEVKVDIVDDSNADVELQTRLTTRRRMGQNRMAGFLSVGTSLRAVDGQPVYFVEAELLMSETAIANIMRSFIASFEET</sequence>
<evidence type="ECO:0000259" key="1">
    <source>
        <dbReference type="Pfam" id="PF06985"/>
    </source>
</evidence>
<reference evidence="3" key="1">
    <citation type="journal article" date="2023" name="Mol. Phylogenet. Evol.">
        <title>Genome-scale phylogeny and comparative genomics of the fungal order Sordariales.</title>
        <authorList>
            <person name="Hensen N."/>
            <person name="Bonometti L."/>
            <person name="Westerberg I."/>
            <person name="Brannstrom I.O."/>
            <person name="Guillou S."/>
            <person name="Cros-Aarteil S."/>
            <person name="Calhoun S."/>
            <person name="Haridas S."/>
            <person name="Kuo A."/>
            <person name="Mondo S."/>
            <person name="Pangilinan J."/>
            <person name="Riley R."/>
            <person name="LaButti K."/>
            <person name="Andreopoulos B."/>
            <person name="Lipzen A."/>
            <person name="Chen C."/>
            <person name="Yan M."/>
            <person name="Daum C."/>
            <person name="Ng V."/>
            <person name="Clum A."/>
            <person name="Steindorff A."/>
            <person name="Ohm R.A."/>
            <person name="Martin F."/>
            <person name="Silar P."/>
            <person name="Natvig D.O."/>
            <person name="Lalanne C."/>
            <person name="Gautier V."/>
            <person name="Ament-Velasquez S.L."/>
            <person name="Kruys A."/>
            <person name="Hutchinson M.I."/>
            <person name="Powell A.J."/>
            <person name="Barry K."/>
            <person name="Miller A.N."/>
            <person name="Grigoriev I.V."/>
            <person name="Debuchy R."/>
            <person name="Gladieux P."/>
            <person name="Hiltunen Thoren M."/>
            <person name="Johannesson H."/>
        </authorList>
    </citation>
    <scope>NUCLEOTIDE SEQUENCE</scope>
    <source>
        <strain evidence="3">CBS 232.78</strain>
    </source>
</reference>
<dbReference type="InterPro" id="IPR010730">
    <property type="entry name" value="HET"/>
</dbReference>
<evidence type="ECO:0000259" key="2">
    <source>
        <dbReference type="Pfam" id="PF26640"/>
    </source>
</evidence>
<gene>
    <name evidence="3" type="ORF">B0H63DRAFT_480717</name>
</gene>
<dbReference type="AlphaFoldDB" id="A0AAE0N9R5"/>
<dbReference type="EMBL" id="JAULSW010000007">
    <property type="protein sequence ID" value="KAK3374669.1"/>
    <property type="molecule type" value="Genomic_DNA"/>
</dbReference>
<dbReference type="InterPro" id="IPR058525">
    <property type="entry name" value="DUF8212"/>
</dbReference>
<accession>A0AAE0N9R5</accession>
<dbReference type="PANTHER" id="PTHR10622">
    <property type="entry name" value="HET DOMAIN-CONTAINING PROTEIN"/>
    <property type="match status" value="1"/>
</dbReference>
<protein>
    <submittedName>
        <fullName evidence="3">HET-domain-containing protein</fullName>
    </submittedName>
</protein>
<dbReference type="Proteomes" id="UP001285441">
    <property type="component" value="Unassembled WGS sequence"/>
</dbReference>
<feature type="domain" description="DUF8212" evidence="2">
    <location>
        <begin position="234"/>
        <end position="263"/>
    </location>
</feature>
<evidence type="ECO:0000313" key="3">
    <source>
        <dbReference type="EMBL" id="KAK3374669.1"/>
    </source>
</evidence>
<keyword evidence="4" id="KW-1185">Reference proteome</keyword>
<evidence type="ECO:0000313" key="4">
    <source>
        <dbReference type="Proteomes" id="UP001285441"/>
    </source>
</evidence>
<feature type="domain" description="Heterokaryon incompatibility" evidence="1">
    <location>
        <begin position="22"/>
        <end position="114"/>
    </location>
</feature>
<comment type="caution">
    <text evidence="3">The sequence shown here is derived from an EMBL/GenBank/DDBJ whole genome shotgun (WGS) entry which is preliminary data.</text>
</comment>